<keyword evidence="4" id="KW-0597">Phosphoprotein</keyword>
<dbReference type="PANTHER" id="PTHR24317">
    <property type="entry name" value="PEROXISOMAL TRANS-2-ENOYL-COA REDUCTASE"/>
    <property type="match status" value="1"/>
</dbReference>
<dbReference type="PANTHER" id="PTHR24317:SF7">
    <property type="entry name" value="PEROXISOMAL TRANS-2-ENOYL-COA REDUCTASE"/>
    <property type="match status" value="1"/>
</dbReference>
<comment type="catalytic activity">
    <reaction evidence="15">
        <text>(2E)-dodecenoyl-CoA + NADPH + H(+) = dodecanoyl-CoA + NADP(+)</text>
        <dbReference type="Rhea" id="RHEA:44964"/>
        <dbReference type="ChEBI" id="CHEBI:15378"/>
        <dbReference type="ChEBI" id="CHEBI:57330"/>
        <dbReference type="ChEBI" id="CHEBI:57375"/>
        <dbReference type="ChEBI" id="CHEBI:57783"/>
        <dbReference type="ChEBI" id="CHEBI:58349"/>
    </reaction>
    <physiologicalReaction direction="left-to-right" evidence="15">
        <dbReference type="Rhea" id="RHEA:44965"/>
    </physiologicalReaction>
</comment>
<comment type="pathway">
    <text evidence="2">Lipid metabolism.</text>
</comment>
<dbReference type="InterPro" id="IPR036291">
    <property type="entry name" value="NAD(P)-bd_dom_sf"/>
</dbReference>
<evidence type="ECO:0000256" key="10">
    <source>
        <dbReference type="ARBA" id="ARBA00023160"/>
    </source>
</evidence>
<comment type="catalytic activity">
    <reaction evidence="20">
        <text>(2E)-octenoyl-CoA + NADPH + H(+) = octanoyl-CoA + NADP(+)</text>
        <dbReference type="Rhea" id="RHEA:44952"/>
        <dbReference type="ChEBI" id="CHEBI:15378"/>
        <dbReference type="ChEBI" id="CHEBI:57386"/>
        <dbReference type="ChEBI" id="CHEBI:57783"/>
        <dbReference type="ChEBI" id="CHEBI:58349"/>
        <dbReference type="ChEBI" id="CHEBI:62242"/>
    </reaction>
    <physiologicalReaction direction="left-to-right" evidence="20">
        <dbReference type="Rhea" id="RHEA:44953"/>
    </physiologicalReaction>
</comment>
<dbReference type="PRINTS" id="PR00081">
    <property type="entry name" value="GDHRDH"/>
</dbReference>
<reference evidence="21 22" key="1">
    <citation type="submission" date="2023-08" db="EMBL/GenBank/DDBJ databases">
        <title>Black Yeasts Isolated from many extreme environments.</title>
        <authorList>
            <person name="Coleine C."/>
            <person name="Stajich J.E."/>
            <person name="Selbmann L."/>
        </authorList>
    </citation>
    <scope>NUCLEOTIDE SEQUENCE [LARGE SCALE GENOMIC DNA]</scope>
    <source>
        <strain evidence="21 22">CCFEE 536</strain>
    </source>
</reference>
<evidence type="ECO:0000313" key="22">
    <source>
        <dbReference type="Proteomes" id="UP001357485"/>
    </source>
</evidence>
<comment type="catalytic activity">
    <reaction evidence="18">
        <text>a (2E)-enoyl-CoA + NADPH + H(+) = a 2,3-saturated acyl-CoA + NADP(+)</text>
        <dbReference type="Rhea" id="RHEA:33763"/>
        <dbReference type="ChEBI" id="CHEBI:15378"/>
        <dbReference type="ChEBI" id="CHEBI:57783"/>
        <dbReference type="ChEBI" id="CHEBI:58349"/>
        <dbReference type="ChEBI" id="CHEBI:58856"/>
        <dbReference type="ChEBI" id="CHEBI:65111"/>
        <dbReference type="EC" id="1.3.1.38"/>
    </reaction>
    <physiologicalReaction direction="left-to-right" evidence="18">
        <dbReference type="Rhea" id="RHEA:33764"/>
    </physiologicalReaction>
</comment>
<dbReference type="InterPro" id="IPR052388">
    <property type="entry name" value="Peroxisomal_t2-enoyl-CoA_red"/>
</dbReference>
<gene>
    <name evidence="21" type="ORF">LTR16_000642</name>
</gene>
<comment type="catalytic activity">
    <reaction evidence="16">
        <text>(2E)-tetradecenoyl-CoA + NADPH + H(+) = tetradecanoyl-CoA + NADP(+)</text>
        <dbReference type="Rhea" id="RHEA:44968"/>
        <dbReference type="ChEBI" id="CHEBI:15378"/>
        <dbReference type="ChEBI" id="CHEBI:57385"/>
        <dbReference type="ChEBI" id="CHEBI:57783"/>
        <dbReference type="ChEBI" id="CHEBI:58349"/>
        <dbReference type="ChEBI" id="CHEBI:61405"/>
    </reaction>
    <physiologicalReaction direction="left-to-right" evidence="16">
        <dbReference type="Rhea" id="RHEA:44969"/>
    </physiologicalReaction>
</comment>
<comment type="catalytic activity">
    <reaction evidence="17">
        <text>(2E)-hexenoyl-CoA + NADPH + H(+) = hexanoyl-CoA + NADP(+)</text>
        <dbReference type="Rhea" id="RHEA:44956"/>
        <dbReference type="ChEBI" id="CHEBI:15378"/>
        <dbReference type="ChEBI" id="CHEBI:57783"/>
        <dbReference type="ChEBI" id="CHEBI:58349"/>
        <dbReference type="ChEBI" id="CHEBI:62077"/>
        <dbReference type="ChEBI" id="CHEBI:62620"/>
    </reaction>
    <physiologicalReaction direction="left-to-right" evidence="17">
        <dbReference type="Rhea" id="RHEA:44957"/>
    </physiologicalReaction>
</comment>
<comment type="caution">
    <text evidence="21">The sequence shown here is derived from an EMBL/GenBank/DDBJ whole genome shotgun (WGS) entry which is preliminary data.</text>
</comment>
<evidence type="ECO:0000256" key="1">
    <source>
        <dbReference type="ARBA" id="ARBA00004275"/>
    </source>
</evidence>
<evidence type="ECO:0000256" key="5">
    <source>
        <dbReference type="ARBA" id="ARBA00022832"/>
    </source>
</evidence>
<evidence type="ECO:0000256" key="16">
    <source>
        <dbReference type="ARBA" id="ARBA00048686"/>
    </source>
</evidence>
<comment type="subcellular location">
    <subcellularLocation>
        <location evidence="1">Peroxisome</location>
    </subcellularLocation>
</comment>
<evidence type="ECO:0000256" key="9">
    <source>
        <dbReference type="ARBA" id="ARBA00023140"/>
    </source>
</evidence>
<proteinExistence type="predicted"/>
<evidence type="ECO:0000313" key="21">
    <source>
        <dbReference type="EMBL" id="KAK5296592.1"/>
    </source>
</evidence>
<dbReference type="Gene3D" id="3.40.50.720">
    <property type="entry name" value="NAD(P)-binding Rossmann-like Domain"/>
    <property type="match status" value="1"/>
</dbReference>
<evidence type="ECO:0000256" key="14">
    <source>
        <dbReference type="ARBA" id="ARBA00041063"/>
    </source>
</evidence>
<accession>A0ABR0M8R9</accession>
<keyword evidence="9" id="KW-0576">Peroxisome</keyword>
<sequence>MSARDGMNGTGANGQVEMDSDHFSPYRPDGKLYGFVCVVTGATHPVGMAITLELAACDVASSEDYTSLAAEINKAHPNTKVIGYPYKFANEEDTLTLIDDVLNAWGRLDVWVTSSGLLGPPSIEETSPDDLQKCFEANSMAPFFALKYAPPAMAKTTSKGNYPNAAPKGQKYGSIVVVSSVAGTYGGCWGPCFTMSSHAALGVVRAGVATLKGTGMRINCISPGQIDVGVDLQGFDMRGLSSQLPPASLQSEKAQREHIGLERAGLPQEVGRVAGFLASGFSSYITGANLVVDGGASVMNPLTVPI</sequence>
<evidence type="ECO:0000256" key="11">
    <source>
        <dbReference type="ARBA" id="ARBA00037124"/>
    </source>
</evidence>
<dbReference type="InterPro" id="IPR002347">
    <property type="entry name" value="SDR_fam"/>
</dbReference>
<keyword evidence="7" id="KW-0560">Oxidoreductase</keyword>
<evidence type="ECO:0000256" key="19">
    <source>
        <dbReference type="ARBA" id="ARBA00049386"/>
    </source>
</evidence>
<evidence type="ECO:0000256" key="8">
    <source>
        <dbReference type="ARBA" id="ARBA00023098"/>
    </source>
</evidence>
<dbReference type="EMBL" id="JAVRRA010000019">
    <property type="protein sequence ID" value="KAK5296592.1"/>
    <property type="molecule type" value="Genomic_DNA"/>
</dbReference>
<keyword evidence="6" id="KW-0521">NADP</keyword>
<evidence type="ECO:0000256" key="2">
    <source>
        <dbReference type="ARBA" id="ARBA00005189"/>
    </source>
</evidence>
<dbReference type="EC" id="1.3.1.38" evidence="13"/>
<organism evidence="21 22">
    <name type="scientific">Cryomyces antarcticus</name>
    <dbReference type="NCBI Taxonomy" id="329879"/>
    <lineage>
        <taxon>Eukaryota</taxon>
        <taxon>Fungi</taxon>
        <taxon>Dikarya</taxon>
        <taxon>Ascomycota</taxon>
        <taxon>Pezizomycotina</taxon>
        <taxon>Dothideomycetes</taxon>
        <taxon>Dothideomycetes incertae sedis</taxon>
        <taxon>Cryomyces</taxon>
    </lineage>
</organism>
<evidence type="ECO:0000256" key="3">
    <source>
        <dbReference type="ARBA" id="ARBA00022516"/>
    </source>
</evidence>
<evidence type="ECO:0000256" key="6">
    <source>
        <dbReference type="ARBA" id="ARBA00022857"/>
    </source>
</evidence>
<keyword evidence="5" id="KW-0276">Fatty acid metabolism</keyword>
<dbReference type="SUPFAM" id="SSF51735">
    <property type="entry name" value="NAD(P)-binding Rossmann-fold domains"/>
    <property type="match status" value="1"/>
</dbReference>
<keyword evidence="8" id="KW-0443">Lipid metabolism</keyword>
<evidence type="ECO:0000256" key="15">
    <source>
        <dbReference type="ARBA" id="ARBA00047570"/>
    </source>
</evidence>
<comment type="subunit">
    <text evidence="12">Interacts with PEX5, probably required to target it into peroxisomes.</text>
</comment>
<protein>
    <recommendedName>
        <fullName evidence="14">Peroxisomal trans-2-enoyl-CoA reductase</fullName>
        <ecNumber evidence="13">1.3.1.38</ecNumber>
    </recommendedName>
</protein>
<evidence type="ECO:0000256" key="7">
    <source>
        <dbReference type="ARBA" id="ARBA00023002"/>
    </source>
</evidence>
<dbReference type="CDD" id="cd05233">
    <property type="entry name" value="SDR_c"/>
    <property type="match status" value="1"/>
</dbReference>
<evidence type="ECO:0000256" key="17">
    <source>
        <dbReference type="ARBA" id="ARBA00049108"/>
    </source>
</evidence>
<comment type="function">
    <text evidence="11">Participates in chain elongation of fatty acids. Catalyzes the reduction of trans-2-enoyl-CoAs of varying chain lengths from 6:1 to 16:1, having maximum activity with 10:1 CoA. Has no 2,4-dienoyl-CoA reductase activity.</text>
</comment>
<evidence type="ECO:0000256" key="4">
    <source>
        <dbReference type="ARBA" id="ARBA00022553"/>
    </source>
</evidence>
<comment type="catalytic activity">
    <reaction evidence="19">
        <text>(2E)-decenoyl-CoA + NADPH + H(+) = decanoyl-CoA + NADP(+)</text>
        <dbReference type="Rhea" id="RHEA:44960"/>
        <dbReference type="ChEBI" id="CHEBI:15378"/>
        <dbReference type="ChEBI" id="CHEBI:57783"/>
        <dbReference type="ChEBI" id="CHEBI:58349"/>
        <dbReference type="ChEBI" id="CHEBI:61406"/>
        <dbReference type="ChEBI" id="CHEBI:61430"/>
    </reaction>
    <physiologicalReaction direction="left-to-right" evidence="19">
        <dbReference type="Rhea" id="RHEA:44961"/>
    </physiologicalReaction>
</comment>
<evidence type="ECO:0000256" key="12">
    <source>
        <dbReference type="ARBA" id="ARBA00038622"/>
    </source>
</evidence>
<evidence type="ECO:0000256" key="20">
    <source>
        <dbReference type="ARBA" id="ARBA00049559"/>
    </source>
</evidence>
<evidence type="ECO:0000256" key="18">
    <source>
        <dbReference type="ARBA" id="ARBA00049251"/>
    </source>
</evidence>
<name>A0ABR0M8R9_9PEZI</name>
<keyword evidence="22" id="KW-1185">Reference proteome</keyword>
<evidence type="ECO:0000256" key="13">
    <source>
        <dbReference type="ARBA" id="ARBA00038849"/>
    </source>
</evidence>
<dbReference type="Pfam" id="PF13561">
    <property type="entry name" value="adh_short_C2"/>
    <property type="match status" value="1"/>
</dbReference>
<dbReference type="Proteomes" id="UP001357485">
    <property type="component" value="Unassembled WGS sequence"/>
</dbReference>
<keyword evidence="3" id="KW-0444">Lipid biosynthesis</keyword>
<keyword evidence="10" id="KW-0275">Fatty acid biosynthesis</keyword>